<dbReference type="Pfam" id="PF08281">
    <property type="entry name" value="Sigma70_r4_2"/>
    <property type="match status" value="1"/>
</dbReference>
<keyword evidence="4" id="KW-0804">Transcription</keyword>
<dbReference type="InterPro" id="IPR013324">
    <property type="entry name" value="RNA_pol_sigma_r3/r4-like"/>
</dbReference>
<dbReference type="InterPro" id="IPR007627">
    <property type="entry name" value="RNA_pol_sigma70_r2"/>
</dbReference>
<gene>
    <name evidence="7" type="ORF">GO485_03110</name>
    <name evidence="8" type="ORF">IP92_01577</name>
</gene>
<dbReference type="OrthoDB" id="9783733at2"/>
<reference evidence="8 9" key="1">
    <citation type="journal article" date="2015" name="Stand. Genomic Sci.">
        <title>Genomic Encyclopedia of Bacterial and Archaeal Type Strains, Phase III: the genomes of soil and plant-associated and newly described type strains.</title>
        <authorList>
            <person name="Whitman W.B."/>
            <person name="Woyke T."/>
            <person name="Klenk H.P."/>
            <person name="Zhou Y."/>
            <person name="Lilburn T.G."/>
            <person name="Beck B.J."/>
            <person name="De Vos P."/>
            <person name="Vandamme P."/>
            <person name="Eisen J.A."/>
            <person name="Garrity G."/>
            <person name="Hugenholtz P."/>
            <person name="Kyrpides N.C."/>
        </authorList>
    </citation>
    <scope>NUCLEOTIDE SEQUENCE [LARGE SCALE GENOMIC DNA]</scope>
    <source>
        <strain evidence="8 9">CGMCC 1.10685</strain>
    </source>
</reference>
<evidence type="ECO:0000256" key="4">
    <source>
        <dbReference type="ARBA" id="ARBA00023163"/>
    </source>
</evidence>
<dbReference type="Gene3D" id="1.10.10.10">
    <property type="entry name" value="Winged helix-like DNA-binding domain superfamily/Winged helix DNA-binding domain"/>
    <property type="match status" value="1"/>
</dbReference>
<name>A0A562Q129_9BURK</name>
<sequence length="172" mass="19359">MESVKERMDWCALFVEHRAQLQRAAYKVLGNIEWAQDVVQDTYLKLSEAAHVFEAAQPLAYLFQMVRNLAIDAHRRAALEARVFVGEEDGEQVPAAGGTPESVTVTRQDLRIVADALGTLPDRTRQAFELHRFNGLTQREIADRLGVSITLVNFMIRDALTHCAGALRRAER</sequence>
<keyword evidence="10" id="KW-1185">Reference proteome</keyword>
<proteinExistence type="inferred from homology"/>
<dbReference type="Pfam" id="PF04542">
    <property type="entry name" value="Sigma70_r2"/>
    <property type="match status" value="1"/>
</dbReference>
<dbReference type="RefSeq" id="WP_145873956.1">
    <property type="nucleotide sequence ID" value="NZ_CP046904.1"/>
</dbReference>
<dbReference type="InterPro" id="IPR013249">
    <property type="entry name" value="RNA_pol_sigma70_r4_t2"/>
</dbReference>
<feature type="domain" description="RNA polymerase sigma-70 region 2" evidence="5">
    <location>
        <begin position="13"/>
        <end position="78"/>
    </location>
</feature>
<dbReference type="SUPFAM" id="SSF88946">
    <property type="entry name" value="Sigma2 domain of RNA polymerase sigma factors"/>
    <property type="match status" value="1"/>
</dbReference>
<dbReference type="Gene3D" id="1.10.1740.10">
    <property type="match status" value="1"/>
</dbReference>
<dbReference type="GO" id="GO:0006352">
    <property type="term" value="P:DNA-templated transcription initiation"/>
    <property type="evidence" value="ECO:0007669"/>
    <property type="project" value="InterPro"/>
</dbReference>
<evidence type="ECO:0000313" key="7">
    <source>
        <dbReference type="EMBL" id="QGZ38135.1"/>
    </source>
</evidence>
<keyword evidence="2" id="KW-0805">Transcription regulation</keyword>
<dbReference type="AlphaFoldDB" id="A0A562Q129"/>
<dbReference type="SUPFAM" id="SSF88659">
    <property type="entry name" value="Sigma3 and sigma4 domains of RNA polymerase sigma factors"/>
    <property type="match status" value="1"/>
</dbReference>
<dbReference type="GO" id="GO:0016987">
    <property type="term" value="F:sigma factor activity"/>
    <property type="evidence" value="ECO:0007669"/>
    <property type="project" value="UniProtKB-KW"/>
</dbReference>
<evidence type="ECO:0000256" key="1">
    <source>
        <dbReference type="ARBA" id="ARBA00010641"/>
    </source>
</evidence>
<evidence type="ECO:0000313" key="10">
    <source>
        <dbReference type="Proteomes" id="UP000437862"/>
    </source>
</evidence>
<evidence type="ECO:0000259" key="6">
    <source>
        <dbReference type="Pfam" id="PF08281"/>
    </source>
</evidence>
<dbReference type="EMBL" id="CP046904">
    <property type="protein sequence ID" value="QGZ38135.1"/>
    <property type="molecule type" value="Genomic_DNA"/>
</dbReference>
<comment type="similarity">
    <text evidence="1">Belongs to the sigma-70 factor family. ECF subfamily.</text>
</comment>
<dbReference type="Proteomes" id="UP000315112">
    <property type="component" value="Unassembled WGS sequence"/>
</dbReference>
<accession>A0A562Q129</accession>
<dbReference type="InterPro" id="IPR039425">
    <property type="entry name" value="RNA_pol_sigma-70-like"/>
</dbReference>
<protein>
    <submittedName>
        <fullName evidence="7">RNA polymerase factor sigma-70</fullName>
    </submittedName>
    <submittedName>
        <fullName evidence="8">RNA polymerase sigma-70 factor (ECF subfamily)</fullName>
    </submittedName>
</protein>
<dbReference type="InterPro" id="IPR036388">
    <property type="entry name" value="WH-like_DNA-bd_sf"/>
</dbReference>
<keyword evidence="3" id="KW-0731">Sigma factor</keyword>
<evidence type="ECO:0000313" key="8">
    <source>
        <dbReference type="EMBL" id="TWI50348.1"/>
    </source>
</evidence>
<evidence type="ECO:0000256" key="2">
    <source>
        <dbReference type="ARBA" id="ARBA00023015"/>
    </source>
</evidence>
<organism evidence="8 9">
    <name type="scientific">Pseudoduganella flava</name>
    <dbReference type="NCBI Taxonomy" id="871742"/>
    <lineage>
        <taxon>Bacteria</taxon>
        <taxon>Pseudomonadati</taxon>
        <taxon>Pseudomonadota</taxon>
        <taxon>Betaproteobacteria</taxon>
        <taxon>Burkholderiales</taxon>
        <taxon>Oxalobacteraceae</taxon>
        <taxon>Telluria group</taxon>
        <taxon>Pseudoduganella</taxon>
    </lineage>
</organism>
<dbReference type="InterPro" id="IPR013325">
    <property type="entry name" value="RNA_pol_sigma_r2"/>
</dbReference>
<dbReference type="InterPro" id="IPR014284">
    <property type="entry name" value="RNA_pol_sigma-70_dom"/>
</dbReference>
<dbReference type="PANTHER" id="PTHR43133:SF63">
    <property type="entry name" value="RNA POLYMERASE SIGMA FACTOR FECI-RELATED"/>
    <property type="match status" value="1"/>
</dbReference>
<dbReference type="CDD" id="cd06171">
    <property type="entry name" value="Sigma70_r4"/>
    <property type="match status" value="1"/>
</dbReference>
<feature type="domain" description="RNA polymerase sigma factor 70 region 4 type 2" evidence="6">
    <location>
        <begin position="111"/>
        <end position="163"/>
    </location>
</feature>
<dbReference type="NCBIfam" id="NF005448">
    <property type="entry name" value="PRK07037.1"/>
    <property type="match status" value="1"/>
</dbReference>
<dbReference type="EMBL" id="VLKW01000002">
    <property type="protein sequence ID" value="TWI50348.1"/>
    <property type="molecule type" value="Genomic_DNA"/>
</dbReference>
<reference evidence="8" key="2">
    <citation type="submission" date="2019-07" db="EMBL/GenBank/DDBJ databases">
        <authorList>
            <person name="Whitman W."/>
            <person name="Huntemann M."/>
            <person name="Clum A."/>
            <person name="Pillay M."/>
            <person name="Palaniappan K."/>
            <person name="Varghese N."/>
            <person name="Mikhailova N."/>
            <person name="Stamatis D."/>
            <person name="Reddy T."/>
            <person name="Daum C."/>
            <person name="Shapiro N."/>
            <person name="Ivanova N."/>
            <person name="Kyrpides N."/>
            <person name="Woyke T."/>
        </authorList>
    </citation>
    <scope>NUCLEOTIDE SEQUENCE</scope>
    <source>
        <strain evidence="8">CGMCC 1.10685</strain>
    </source>
</reference>
<dbReference type="PANTHER" id="PTHR43133">
    <property type="entry name" value="RNA POLYMERASE ECF-TYPE SIGMA FACTO"/>
    <property type="match status" value="1"/>
</dbReference>
<evidence type="ECO:0000256" key="3">
    <source>
        <dbReference type="ARBA" id="ARBA00023082"/>
    </source>
</evidence>
<dbReference type="NCBIfam" id="TIGR02937">
    <property type="entry name" value="sigma70-ECF"/>
    <property type="match status" value="1"/>
</dbReference>
<dbReference type="GO" id="GO:0003677">
    <property type="term" value="F:DNA binding"/>
    <property type="evidence" value="ECO:0007669"/>
    <property type="project" value="InterPro"/>
</dbReference>
<evidence type="ECO:0000313" key="9">
    <source>
        <dbReference type="Proteomes" id="UP000315112"/>
    </source>
</evidence>
<dbReference type="Proteomes" id="UP000437862">
    <property type="component" value="Chromosome"/>
</dbReference>
<reference evidence="7 10" key="3">
    <citation type="submission" date="2019-12" db="EMBL/GenBank/DDBJ databases">
        <title>Draft Genome Sequences of Six Type Strains of the Genus Massilia.</title>
        <authorList>
            <person name="Miess H."/>
            <person name="Frediansyah A."/>
            <person name="Goeker M."/>
            <person name="Gross H."/>
        </authorList>
    </citation>
    <scope>NUCLEOTIDE SEQUENCE [LARGE SCALE GENOMIC DNA]</scope>
    <source>
        <strain evidence="7 10">DSM 26639</strain>
    </source>
</reference>
<evidence type="ECO:0000259" key="5">
    <source>
        <dbReference type="Pfam" id="PF04542"/>
    </source>
</evidence>